<dbReference type="SUPFAM" id="SSF51905">
    <property type="entry name" value="FAD/NAD(P)-binding domain"/>
    <property type="match status" value="1"/>
</dbReference>
<dbReference type="RefSeq" id="WP_060591003.1">
    <property type="nucleotide sequence ID" value="NZ_CP031418.1"/>
</dbReference>
<dbReference type="KEGG" id="nfr:ERS450000_01152"/>
<proteinExistence type="predicted"/>
<dbReference type="Gene3D" id="3.50.50.60">
    <property type="entry name" value="FAD/NAD(P)-binding domain"/>
    <property type="match status" value="1"/>
</dbReference>
<keyword evidence="1 4" id="KW-0560">Oxidoreductase</keyword>
<dbReference type="PANTHER" id="PTHR43476">
    <property type="entry name" value="3-(3-HYDROXY-PHENYL)PROPIONATE/3-HYDROXYCINNAMIC ACID HYDROXYLASE"/>
    <property type="match status" value="1"/>
</dbReference>
<keyword evidence="2" id="KW-0812">Transmembrane</keyword>
<dbReference type="PRINTS" id="PR00420">
    <property type="entry name" value="RNGMNOXGNASE"/>
</dbReference>
<sequence length="526" mass="57376">MITRSSNPVDVAVVIVGAGPVGLTAALLLAGHGIATVVLERHPTSYPLPRAVHADDEVCRILAAVGAYERFAEISRPMPGMRLLDHNHTVLAEFARDSMDGPHGFPQASMFDQPELEAILLDLAHADPLIDLRRGCEVIDAADHGDSAVVEYTTDTETHRLTAAAVIGCDGARSLIRDRIGTGLRDLHFQQNWLVVDVRTAAPLPVWGGVQQICDPRRAATFMPVTGTRYRWEFRIEPGERADELAAADNLRRLLRPWMDAHTFDRADIVRHAEYTFRARVAEHWRRGRLFIAGDAAHQTPPFIGQGLGAGLRDAFNVSWKLAEVLRGTAPESILDTYTAERRPHATRTIRTAVAVGWVLTGGHDRAAAVRRASLGLLCRIPGVSQALLATVSPPLAAGPLVERRGIRHRLNGRLCPQPVIAGEGGGARFDEVLGPGYALLTRGPLPPTCTVPDRVTHLDLSVLDWPPTGVEILTRWLSTHSAFAVLLRPDRVVMAAARTPSRIPDILALLPPPAGERHPHESDRR</sequence>
<dbReference type="InterPro" id="IPR002938">
    <property type="entry name" value="FAD-bd"/>
</dbReference>
<reference evidence="5" key="1">
    <citation type="submission" date="2015-03" db="EMBL/GenBank/DDBJ databases">
        <authorList>
            <consortium name="Pathogen Informatics"/>
        </authorList>
    </citation>
    <scope>NUCLEOTIDE SEQUENCE [LARGE SCALE GENOMIC DNA]</scope>
    <source>
        <strain evidence="5">NCTC11134</strain>
    </source>
</reference>
<dbReference type="InterPro" id="IPR050631">
    <property type="entry name" value="PheA/TfdB_FAD_monoxygenase"/>
</dbReference>
<evidence type="ECO:0000259" key="3">
    <source>
        <dbReference type="Pfam" id="PF01494"/>
    </source>
</evidence>
<keyword evidence="2" id="KW-1133">Transmembrane helix</keyword>
<evidence type="ECO:0000256" key="2">
    <source>
        <dbReference type="SAM" id="Phobius"/>
    </source>
</evidence>
<organism evidence="4 5">
    <name type="scientific">Nocardia farcinica</name>
    <dbReference type="NCBI Taxonomy" id="37329"/>
    <lineage>
        <taxon>Bacteria</taxon>
        <taxon>Bacillati</taxon>
        <taxon>Actinomycetota</taxon>
        <taxon>Actinomycetes</taxon>
        <taxon>Mycobacteriales</taxon>
        <taxon>Nocardiaceae</taxon>
        <taxon>Nocardia</taxon>
    </lineage>
</organism>
<evidence type="ECO:0000256" key="1">
    <source>
        <dbReference type="ARBA" id="ARBA00023002"/>
    </source>
</evidence>
<dbReference type="AlphaFoldDB" id="A0A0H5NJ10"/>
<dbReference type="InterPro" id="IPR036188">
    <property type="entry name" value="FAD/NAD-bd_sf"/>
</dbReference>
<protein>
    <submittedName>
        <fullName evidence="4">3-(3-hydroxy-phenyl)propionate/3-hydroxycinnamic acid hydroxylase</fullName>
        <ecNumber evidence="4">1.14.13.127</ecNumber>
    </submittedName>
</protein>
<dbReference type="Pfam" id="PF01494">
    <property type="entry name" value="FAD_binding_3"/>
    <property type="match status" value="1"/>
</dbReference>
<evidence type="ECO:0000313" key="5">
    <source>
        <dbReference type="Proteomes" id="UP000057820"/>
    </source>
</evidence>
<dbReference type="Gene3D" id="3.30.70.2450">
    <property type="match status" value="1"/>
</dbReference>
<dbReference type="Proteomes" id="UP000057820">
    <property type="component" value="Chromosome 1"/>
</dbReference>
<dbReference type="GO" id="GO:0071949">
    <property type="term" value="F:FAD binding"/>
    <property type="evidence" value="ECO:0007669"/>
    <property type="project" value="InterPro"/>
</dbReference>
<evidence type="ECO:0000313" key="4">
    <source>
        <dbReference type="EMBL" id="CRY75097.1"/>
    </source>
</evidence>
<dbReference type="NCBIfam" id="NF004829">
    <property type="entry name" value="PRK06183.1-3"/>
    <property type="match status" value="1"/>
</dbReference>
<gene>
    <name evidence="4" type="primary">mhpA_2</name>
    <name evidence="4" type="ORF">ERS450000_01152</name>
</gene>
<accession>A0A0H5NJ10</accession>
<dbReference type="EMBL" id="LN868938">
    <property type="protein sequence ID" value="CRY75097.1"/>
    <property type="molecule type" value="Genomic_DNA"/>
</dbReference>
<dbReference type="EC" id="1.14.13.127" evidence="4"/>
<keyword evidence="2" id="KW-0472">Membrane</keyword>
<dbReference type="GO" id="GO:0019622">
    <property type="term" value="P:3-(3-hydroxy)phenylpropionate catabolic process"/>
    <property type="evidence" value="ECO:0007669"/>
    <property type="project" value="TreeGrafter"/>
</dbReference>
<dbReference type="PANTHER" id="PTHR43476:SF3">
    <property type="entry name" value="FAD-BINDING MONOOXYGENASE"/>
    <property type="match status" value="1"/>
</dbReference>
<name>A0A0H5NJ10_NOCFR</name>
<dbReference type="GO" id="GO:0008688">
    <property type="term" value="F:3-(3-hydroxyphenyl)propionate hydroxylase activity"/>
    <property type="evidence" value="ECO:0007669"/>
    <property type="project" value="UniProtKB-EC"/>
</dbReference>
<feature type="domain" description="FAD-binding" evidence="3">
    <location>
        <begin position="10"/>
        <end position="352"/>
    </location>
</feature>
<feature type="transmembrane region" description="Helical" evidence="2">
    <location>
        <begin position="12"/>
        <end position="35"/>
    </location>
</feature>